<dbReference type="Proteomes" id="UP001153269">
    <property type="component" value="Unassembled WGS sequence"/>
</dbReference>
<gene>
    <name evidence="2" type="ORF">PLEPLA_LOCUS35868</name>
</gene>
<name>A0A9N7VF85_PLEPL</name>
<keyword evidence="3" id="KW-1185">Reference proteome</keyword>
<protein>
    <submittedName>
        <fullName evidence="2">Uncharacterized protein</fullName>
    </submittedName>
</protein>
<evidence type="ECO:0000256" key="1">
    <source>
        <dbReference type="SAM" id="MobiDB-lite"/>
    </source>
</evidence>
<dbReference type="EMBL" id="CADEAL010003970">
    <property type="protein sequence ID" value="CAB1448211.1"/>
    <property type="molecule type" value="Genomic_DNA"/>
</dbReference>
<reference evidence="2" key="1">
    <citation type="submission" date="2020-03" db="EMBL/GenBank/DDBJ databases">
        <authorList>
            <person name="Weist P."/>
        </authorList>
    </citation>
    <scope>NUCLEOTIDE SEQUENCE</scope>
</reference>
<organism evidence="2 3">
    <name type="scientific">Pleuronectes platessa</name>
    <name type="common">European plaice</name>
    <dbReference type="NCBI Taxonomy" id="8262"/>
    <lineage>
        <taxon>Eukaryota</taxon>
        <taxon>Metazoa</taxon>
        <taxon>Chordata</taxon>
        <taxon>Craniata</taxon>
        <taxon>Vertebrata</taxon>
        <taxon>Euteleostomi</taxon>
        <taxon>Actinopterygii</taxon>
        <taxon>Neopterygii</taxon>
        <taxon>Teleostei</taxon>
        <taxon>Neoteleostei</taxon>
        <taxon>Acanthomorphata</taxon>
        <taxon>Carangaria</taxon>
        <taxon>Pleuronectiformes</taxon>
        <taxon>Pleuronectoidei</taxon>
        <taxon>Pleuronectidae</taxon>
        <taxon>Pleuronectes</taxon>
    </lineage>
</organism>
<evidence type="ECO:0000313" key="2">
    <source>
        <dbReference type="EMBL" id="CAB1448211.1"/>
    </source>
</evidence>
<comment type="caution">
    <text evidence="2">The sequence shown here is derived from an EMBL/GenBank/DDBJ whole genome shotgun (WGS) entry which is preliminary data.</text>
</comment>
<feature type="region of interest" description="Disordered" evidence="1">
    <location>
        <begin position="62"/>
        <end position="139"/>
    </location>
</feature>
<sequence length="139" mass="14814">MPPRSHHGRLNTIDQHPPDMSVYRQRVLRSVNTLWNLHQPPLFQRRRLLVSSVVSGGVSDGLVGTSLSGAPETGDAQGTVRSTSDSCLAENRAGSVLEAGAPRLLSPESSRPAVPLSHPPHTLPPPSLPPSVRQVDASV</sequence>
<dbReference type="AlphaFoldDB" id="A0A9N7VF85"/>
<feature type="compositionally biased region" description="Pro residues" evidence="1">
    <location>
        <begin position="117"/>
        <end position="129"/>
    </location>
</feature>
<accession>A0A9N7VF85</accession>
<proteinExistence type="predicted"/>
<evidence type="ECO:0000313" key="3">
    <source>
        <dbReference type="Proteomes" id="UP001153269"/>
    </source>
</evidence>